<evidence type="ECO:0000256" key="3">
    <source>
        <dbReference type="ARBA" id="ARBA00022768"/>
    </source>
</evidence>
<protein>
    <recommendedName>
        <fullName evidence="7">Tr-type G domain-containing protein</fullName>
    </recommendedName>
</protein>
<evidence type="ECO:0000256" key="6">
    <source>
        <dbReference type="SAM" id="MobiDB-lite"/>
    </source>
</evidence>
<dbReference type="SUPFAM" id="SSF50447">
    <property type="entry name" value="Translation proteins"/>
    <property type="match status" value="1"/>
</dbReference>
<dbReference type="SUPFAM" id="SSF50465">
    <property type="entry name" value="EF-Tu/eEF-1alpha/eIF2-gamma C-terminal domain"/>
    <property type="match status" value="1"/>
</dbReference>
<feature type="compositionally biased region" description="Basic residues" evidence="6">
    <location>
        <begin position="481"/>
        <end position="492"/>
    </location>
</feature>
<keyword evidence="9" id="KW-1185">Reference proteome</keyword>
<evidence type="ECO:0000256" key="1">
    <source>
        <dbReference type="ARBA" id="ARBA00007249"/>
    </source>
</evidence>
<organism evidence="8 9">
    <name type="scientific">Pinctada imbricata</name>
    <name type="common">Atlantic pearl-oyster</name>
    <name type="synonym">Pinctada martensii</name>
    <dbReference type="NCBI Taxonomy" id="66713"/>
    <lineage>
        <taxon>Eukaryota</taxon>
        <taxon>Metazoa</taxon>
        <taxon>Spiralia</taxon>
        <taxon>Lophotrochozoa</taxon>
        <taxon>Mollusca</taxon>
        <taxon>Bivalvia</taxon>
        <taxon>Autobranchia</taxon>
        <taxon>Pteriomorphia</taxon>
        <taxon>Pterioida</taxon>
        <taxon>Pterioidea</taxon>
        <taxon>Pteriidae</taxon>
        <taxon>Pinctada</taxon>
    </lineage>
</organism>
<dbReference type="CDD" id="cd01883">
    <property type="entry name" value="EF1_alpha"/>
    <property type="match status" value="1"/>
</dbReference>
<evidence type="ECO:0000313" key="8">
    <source>
        <dbReference type="EMBL" id="KAK3095580.1"/>
    </source>
</evidence>
<dbReference type="InterPro" id="IPR009001">
    <property type="entry name" value="Transl_elong_EF1A/Init_IF2_C"/>
</dbReference>
<dbReference type="EMBL" id="VSWD01000008">
    <property type="protein sequence ID" value="KAK3095580.1"/>
    <property type="molecule type" value="Genomic_DNA"/>
</dbReference>
<reference evidence="8" key="1">
    <citation type="submission" date="2019-08" db="EMBL/GenBank/DDBJ databases">
        <title>The improved chromosome-level genome for the pearl oyster Pinctada fucata martensii using PacBio sequencing and Hi-C.</title>
        <authorList>
            <person name="Zheng Z."/>
        </authorList>
    </citation>
    <scope>NUCLEOTIDE SEQUENCE</scope>
    <source>
        <strain evidence="8">ZZ-2019</strain>
        <tissue evidence="8">Adductor muscle</tissue>
    </source>
</reference>
<keyword evidence="5" id="KW-0342">GTP-binding</keyword>
<dbReference type="Pfam" id="PF22594">
    <property type="entry name" value="GTP-eEF1A_C"/>
    <property type="match status" value="1"/>
</dbReference>
<dbReference type="AlphaFoldDB" id="A0AA89BTT0"/>
<keyword evidence="2" id="KW-0547">Nucleotide-binding</keyword>
<dbReference type="Gene3D" id="3.40.50.300">
    <property type="entry name" value="P-loop containing nucleotide triphosphate hydrolases"/>
    <property type="match status" value="1"/>
</dbReference>
<evidence type="ECO:0000313" key="9">
    <source>
        <dbReference type="Proteomes" id="UP001186944"/>
    </source>
</evidence>
<dbReference type="PROSITE" id="PS51722">
    <property type="entry name" value="G_TR_2"/>
    <property type="match status" value="1"/>
</dbReference>
<dbReference type="PANTHER" id="PTHR23115">
    <property type="entry name" value="TRANSLATION FACTOR"/>
    <property type="match status" value="1"/>
</dbReference>
<keyword evidence="4" id="KW-0648">Protein biosynthesis</keyword>
<sequence>MEETPRLPPNALTRQEVQKPFVNIVVIGHVDAGKSTMTGHLVYLQGAIEPGTVRRLGKEAEMMGKASYRYAWIMDKLKSERQRGISIDSKLRRFDSNYYHVNIIDAPGHRDYVHNMITGASQADVALLIVSAEKGEFESGVRKRGQTRDHLQLAYTVGVKQLIIAVNKLDTTDPPYSQARYDFCVEKTLLLAKKCGYDADTVICLPISAFHGENLTKPSDKMPWFKQWMVQRFSGSASGKTLLDAIDNIDPPIRIEELPLRIPVHSVYKLGIQLFREVVDEGQTGDNVGLQLEGVDLNDIKRGDVCGDAYDDPPQKVEHFTAQILVLNHPGYIKKGYTPVIQCHTTMVSCKVVDIRERTDRRSGETAEDFPVSLSTGQIGVVDLVPTRPVCVECFFDYPTLGRIVVRDMKQTVAVGVIIHIEGRTMLRDNLKRENTDWSAISNWMSMNLRTMSGKISRRTMLASRHSTRLSLRTPMDGTRPKTRPKTRKHRDPTRSGVERTMTDHRASLYDRQDLAIRPQRQPWGARTFTTLSGKLETEL</sequence>
<dbReference type="CDD" id="cd03705">
    <property type="entry name" value="EF1_alpha_III"/>
    <property type="match status" value="1"/>
</dbReference>
<dbReference type="InterPro" id="IPR054696">
    <property type="entry name" value="GTP-eEF1A_C"/>
</dbReference>
<dbReference type="InterPro" id="IPR009000">
    <property type="entry name" value="Transl_B-barrel_sf"/>
</dbReference>
<evidence type="ECO:0000256" key="4">
    <source>
        <dbReference type="ARBA" id="ARBA00022917"/>
    </source>
</evidence>
<keyword evidence="3" id="KW-0251">Elongation factor</keyword>
<accession>A0AA89BTT0</accession>
<dbReference type="SUPFAM" id="SSF52540">
    <property type="entry name" value="P-loop containing nucleoside triphosphate hydrolases"/>
    <property type="match status" value="1"/>
</dbReference>
<evidence type="ECO:0000256" key="5">
    <source>
        <dbReference type="ARBA" id="ARBA00023134"/>
    </source>
</evidence>
<dbReference type="PRINTS" id="PR00315">
    <property type="entry name" value="ELONGATNFCT"/>
</dbReference>
<feature type="region of interest" description="Disordered" evidence="6">
    <location>
        <begin position="472"/>
        <end position="500"/>
    </location>
</feature>
<dbReference type="Gene3D" id="2.40.30.10">
    <property type="entry name" value="Translation factors"/>
    <property type="match status" value="2"/>
</dbReference>
<proteinExistence type="inferred from homology"/>
<dbReference type="Proteomes" id="UP001186944">
    <property type="component" value="Unassembled WGS sequence"/>
</dbReference>
<dbReference type="FunFam" id="2.40.30.10:FF:000005">
    <property type="entry name" value="Elongation factor 1-alpha"/>
    <property type="match status" value="1"/>
</dbReference>
<dbReference type="PROSITE" id="PS00301">
    <property type="entry name" value="G_TR_1"/>
    <property type="match status" value="1"/>
</dbReference>
<evidence type="ECO:0000259" key="7">
    <source>
        <dbReference type="PROSITE" id="PS51722"/>
    </source>
</evidence>
<dbReference type="GO" id="GO:0003924">
    <property type="term" value="F:GTPase activity"/>
    <property type="evidence" value="ECO:0007669"/>
    <property type="project" value="InterPro"/>
</dbReference>
<dbReference type="InterPro" id="IPR050100">
    <property type="entry name" value="TRAFAC_GTPase_members"/>
</dbReference>
<comment type="similarity">
    <text evidence="1">Belongs to the TRAFAC class translation factor GTPase superfamily. Classic translation factor GTPase family. EF-Tu/EF-1A subfamily.</text>
</comment>
<gene>
    <name evidence="8" type="ORF">FSP39_016298</name>
</gene>
<dbReference type="GO" id="GO:0003746">
    <property type="term" value="F:translation elongation factor activity"/>
    <property type="evidence" value="ECO:0007669"/>
    <property type="project" value="UniProtKB-KW"/>
</dbReference>
<name>A0AA89BTT0_PINIB</name>
<dbReference type="InterPro" id="IPR000795">
    <property type="entry name" value="T_Tr_GTP-bd_dom"/>
</dbReference>
<dbReference type="GO" id="GO:0005525">
    <property type="term" value="F:GTP binding"/>
    <property type="evidence" value="ECO:0007669"/>
    <property type="project" value="UniProtKB-KW"/>
</dbReference>
<dbReference type="InterPro" id="IPR031157">
    <property type="entry name" value="G_TR_CS"/>
</dbReference>
<dbReference type="Pfam" id="PF00009">
    <property type="entry name" value="GTP_EFTU"/>
    <property type="match status" value="1"/>
</dbReference>
<evidence type="ECO:0000256" key="2">
    <source>
        <dbReference type="ARBA" id="ARBA00022741"/>
    </source>
</evidence>
<feature type="domain" description="Tr-type G" evidence="7">
    <location>
        <begin position="19"/>
        <end position="254"/>
    </location>
</feature>
<comment type="caution">
    <text evidence="8">The sequence shown here is derived from an EMBL/GenBank/DDBJ whole genome shotgun (WGS) entry which is preliminary data.</text>
</comment>
<dbReference type="InterPro" id="IPR027417">
    <property type="entry name" value="P-loop_NTPase"/>
</dbReference>